<dbReference type="Pfam" id="PF00672">
    <property type="entry name" value="HAMP"/>
    <property type="match status" value="1"/>
</dbReference>
<dbReference type="EMBL" id="JACHEN010000004">
    <property type="protein sequence ID" value="MBB6214856.1"/>
    <property type="molecule type" value="Genomic_DNA"/>
</dbReference>
<organism evidence="17 18">
    <name type="scientific">Anaerosolibacter carboniphilus</name>
    <dbReference type="NCBI Taxonomy" id="1417629"/>
    <lineage>
        <taxon>Bacteria</taxon>
        <taxon>Bacillati</taxon>
        <taxon>Bacillota</taxon>
        <taxon>Clostridia</taxon>
        <taxon>Peptostreptococcales</taxon>
        <taxon>Thermotaleaceae</taxon>
        <taxon>Anaerosolibacter</taxon>
    </lineage>
</organism>
<evidence type="ECO:0000256" key="11">
    <source>
        <dbReference type="ARBA" id="ARBA00022989"/>
    </source>
</evidence>
<dbReference type="CDD" id="cd00075">
    <property type="entry name" value="HATPase"/>
    <property type="match status" value="1"/>
</dbReference>
<keyword evidence="11 14" id="KW-1133">Transmembrane helix</keyword>
<evidence type="ECO:0000256" key="10">
    <source>
        <dbReference type="ARBA" id="ARBA00022840"/>
    </source>
</evidence>
<dbReference type="CDD" id="cd00082">
    <property type="entry name" value="HisKA"/>
    <property type="match status" value="1"/>
</dbReference>
<keyword evidence="8" id="KW-0547">Nucleotide-binding</keyword>
<dbReference type="FunFam" id="1.10.287.130:FF:000001">
    <property type="entry name" value="Two-component sensor histidine kinase"/>
    <property type="match status" value="1"/>
</dbReference>
<dbReference type="SUPFAM" id="SSF47384">
    <property type="entry name" value="Homodimeric domain of signal transducing histidine kinase"/>
    <property type="match status" value="1"/>
</dbReference>
<dbReference type="FunFam" id="3.30.565.10:FF:000006">
    <property type="entry name" value="Sensor histidine kinase WalK"/>
    <property type="match status" value="1"/>
</dbReference>
<dbReference type="Pfam" id="PF00512">
    <property type="entry name" value="HisKA"/>
    <property type="match status" value="1"/>
</dbReference>
<keyword evidence="13 14" id="KW-0472">Membrane</keyword>
<dbReference type="Gene3D" id="3.30.565.10">
    <property type="entry name" value="Histidine kinase-like ATPase, C-terminal domain"/>
    <property type="match status" value="1"/>
</dbReference>
<dbReference type="AlphaFoldDB" id="A0A841KN43"/>
<keyword evidence="4" id="KW-1003">Cell membrane</keyword>
<evidence type="ECO:0000259" key="16">
    <source>
        <dbReference type="PROSITE" id="PS50885"/>
    </source>
</evidence>
<evidence type="ECO:0000256" key="7">
    <source>
        <dbReference type="ARBA" id="ARBA00022692"/>
    </source>
</evidence>
<dbReference type="SUPFAM" id="SSF158472">
    <property type="entry name" value="HAMP domain-like"/>
    <property type="match status" value="1"/>
</dbReference>
<accession>A0A841KN43</accession>
<dbReference type="PANTHER" id="PTHR45528">
    <property type="entry name" value="SENSOR HISTIDINE KINASE CPXA"/>
    <property type="match status" value="1"/>
</dbReference>
<dbReference type="Pfam" id="PF02518">
    <property type="entry name" value="HATPase_c"/>
    <property type="match status" value="1"/>
</dbReference>
<keyword evidence="12" id="KW-0902">Two-component regulatory system</keyword>
<dbReference type="InterPro" id="IPR036890">
    <property type="entry name" value="HATPase_C_sf"/>
</dbReference>
<dbReference type="InterPro" id="IPR050398">
    <property type="entry name" value="HssS/ArlS-like"/>
</dbReference>
<evidence type="ECO:0000313" key="17">
    <source>
        <dbReference type="EMBL" id="MBB6214856.1"/>
    </source>
</evidence>
<comment type="catalytic activity">
    <reaction evidence="1">
        <text>ATP + protein L-histidine = ADP + protein N-phospho-L-histidine.</text>
        <dbReference type="EC" id="2.7.13.3"/>
    </reaction>
</comment>
<evidence type="ECO:0000256" key="4">
    <source>
        <dbReference type="ARBA" id="ARBA00022475"/>
    </source>
</evidence>
<dbReference type="PRINTS" id="PR00344">
    <property type="entry name" value="BCTRLSENSOR"/>
</dbReference>
<gene>
    <name evidence="17" type="ORF">HNQ80_000941</name>
</gene>
<dbReference type="SMART" id="SM00304">
    <property type="entry name" value="HAMP"/>
    <property type="match status" value="1"/>
</dbReference>
<evidence type="ECO:0000256" key="8">
    <source>
        <dbReference type="ARBA" id="ARBA00022741"/>
    </source>
</evidence>
<dbReference type="GO" id="GO:0005524">
    <property type="term" value="F:ATP binding"/>
    <property type="evidence" value="ECO:0007669"/>
    <property type="project" value="UniProtKB-KW"/>
</dbReference>
<comment type="caution">
    <text evidence="17">The sequence shown here is derived from an EMBL/GenBank/DDBJ whole genome shotgun (WGS) entry which is preliminary data.</text>
</comment>
<keyword evidence="10" id="KW-0067">ATP-binding</keyword>
<evidence type="ECO:0000256" key="5">
    <source>
        <dbReference type="ARBA" id="ARBA00022553"/>
    </source>
</evidence>
<dbReference type="Gene3D" id="1.10.8.500">
    <property type="entry name" value="HAMP domain in histidine kinase"/>
    <property type="match status" value="1"/>
</dbReference>
<dbReference type="InterPro" id="IPR003594">
    <property type="entry name" value="HATPase_dom"/>
</dbReference>
<feature type="domain" description="Histidine kinase" evidence="15">
    <location>
        <begin position="216"/>
        <end position="433"/>
    </location>
</feature>
<dbReference type="InterPro" id="IPR029151">
    <property type="entry name" value="Sensor-like_sf"/>
</dbReference>
<dbReference type="GO" id="GO:0000155">
    <property type="term" value="F:phosphorelay sensor kinase activity"/>
    <property type="evidence" value="ECO:0007669"/>
    <property type="project" value="InterPro"/>
</dbReference>
<dbReference type="CDD" id="cd06225">
    <property type="entry name" value="HAMP"/>
    <property type="match status" value="1"/>
</dbReference>
<evidence type="ECO:0000256" key="2">
    <source>
        <dbReference type="ARBA" id="ARBA00004651"/>
    </source>
</evidence>
<reference evidence="17 18" key="1">
    <citation type="submission" date="2020-08" db="EMBL/GenBank/DDBJ databases">
        <title>Genomic Encyclopedia of Type Strains, Phase IV (KMG-IV): sequencing the most valuable type-strain genomes for metagenomic binning, comparative biology and taxonomic classification.</title>
        <authorList>
            <person name="Goeker M."/>
        </authorList>
    </citation>
    <scope>NUCLEOTIDE SEQUENCE [LARGE SCALE GENOMIC DNA]</scope>
    <source>
        <strain evidence="17 18">DSM 103526</strain>
    </source>
</reference>
<comment type="subcellular location">
    <subcellularLocation>
        <location evidence="2">Cell membrane</location>
        <topology evidence="2">Multi-pass membrane protein</topology>
    </subcellularLocation>
</comment>
<dbReference type="SMART" id="SM00388">
    <property type="entry name" value="HisKA"/>
    <property type="match status" value="1"/>
</dbReference>
<proteinExistence type="predicted"/>
<evidence type="ECO:0000256" key="12">
    <source>
        <dbReference type="ARBA" id="ARBA00023012"/>
    </source>
</evidence>
<feature type="transmembrane region" description="Helical" evidence="14">
    <location>
        <begin position="136"/>
        <end position="158"/>
    </location>
</feature>
<keyword evidence="5" id="KW-0597">Phosphoprotein</keyword>
<dbReference type="InterPro" id="IPR004358">
    <property type="entry name" value="Sig_transdc_His_kin-like_C"/>
</dbReference>
<evidence type="ECO:0000313" key="18">
    <source>
        <dbReference type="Proteomes" id="UP000579281"/>
    </source>
</evidence>
<dbReference type="SUPFAM" id="SSF103190">
    <property type="entry name" value="Sensory domain-like"/>
    <property type="match status" value="1"/>
</dbReference>
<protein>
    <recommendedName>
        <fullName evidence="3">histidine kinase</fullName>
        <ecNumber evidence="3">2.7.13.3</ecNumber>
    </recommendedName>
</protein>
<dbReference type="GO" id="GO:0005886">
    <property type="term" value="C:plasma membrane"/>
    <property type="evidence" value="ECO:0007669"/>
    <property type="project" value="UniProtKB-SubCell"/>
</dbReference>
<sequence>MNYINQKKVHLFTQGNIIAGRVISVINEEIVENVGIEDLTKEISKDLKIRVLIINSKGVVVSDSYDVLKGSILRHYELEESLKGKSVAKQHNLEKYGRTMYVSVPIILNTKVIGAVFISASLEDIYKNIGETMRSFLYLSFISLLITGFISFIFAKLISTPIEELTNSIIKVHQGNLEERVEVRGNDELSNLGSSFNLMITRIAQVEQQRKDFVANVSHELRTPLSAVKLLSESLLHQDHVKVETYREFLTDIDSEVDRLNKIIENLLALVDIDKGKLILDYQITYINYLIENLIHSLKPLADNKNIELLFYEKEKIHAKLDQIKMQQALTNIIHNAIKYTPNGGKIEISLYMEYEDIVIKIEDNGIGIPEESLPYIFERFYRVDKARARSTGGTGLGLAISHQIISLHQGRIEVSSEINKGTIFYIRLPKDVGGLS</sequence>
<dbReference type="SUPFAM" id="SSF55874">
    <property type="entry name" value="ATPase domain of HSP90 chaperone/DNA topoisomerase II/histidine kinase"/>
    <property type="match status" value="1"/>
</dbReference>
<dbReference type="PROSITE" id="PS50885">
    <property type="entry name" value="HAMP"/>
    <property type="match status" value="1"/>
</dbReference>
<evidence type="ECO:0000256" key="6">
    <source>
        <dbReference type="ARBA" id="ARBA00022679"/>
    </source>
</evidence>
<dbReference type="Gene3D" id="1.10.287.130">
    <property type="match status" value="1"/>
</dbReference>
<keyword evidence="9 17" id="KW-0418">Kinase</keyword>
<keyword evidence="6" id="KW-0808">Transferase</keyword>
<dbReference type="Gene3D" id="3.30.450.20">
    <property type="entry name" value="PAS domain"/>
    <property type="match status" value="1"/>
</dbReference>
<dbReference type="InterPro" id="IPR003661">
    <property type="entry name" value="HisK_dim/P_dom"/>
</dbReference>
<dbReference type="InterPro" id="IPR005467">
    <property type="entry name" value="His_kinase_dom"/>
</dbReference>
<evidence type="ECO:0000256" key="9">
    <source>
        <dbReference type="ARBA" id="ARBA00022777"/>
    </source>
</evidence>
<keyword evidence="18" id="KW-1185">Reference proteome</keyword>
<dbReference type="EC" id="2.7.13.3" evidence="3"/>
<feature type="domain" description="HAMP" evidence="16">
    <location>
        <begin position="156"/>
        <end position="208"/>
    </location>
</feature>
<evidence type="ECO:0000259" key="15">
    <source>
        <dbReference type="PROSITE" id="PS50109"/>
    </source>
</evidence>
<dbReference type="InterPro" id="IPR003660">
    <property type="entry name" value="HAMP_dom"/>
</dbReference>
<evidence type="ECO:0000256" key="14">
    <source>
        <dbReference type="SAM" id="Phobius"/>
    </source>
</evidence>
<dbReference type="InterPro" id="IPR036097">
    <property type="entry name" value="HisK_dim/P_sf"/>
</dbReference>
<dbReference type="Proteomes" id="UP000579281">
    <property type="component" value="Unassembled WGS sequence"/>
</dbReference>
<evidence type="ECO:0000256" key="1">
    <source>
        <dbReference type="ARBA" id="ARBA00000085"/>
    </source>
</evidence>
<dbReference type="PROSITE" id="PS50109">
    <property type="entry name" value="HIS_KIN"/>
    <property type="match status" value="1"/>
</dbReference>
<evidence type="ECO:0000256" key="3">
    <source>
        <dbReference type="ARBA" id="ARBA00012438"/>
    </source>
</evidence>
<keyword evidence="7 14" id="KW-0812">Transmembrane</keyword>
<dbReference type="PANTHER" id="PTHR45528:SF1">
    <property type="entry name" value="SENSOR HISTIDINE KINASE CPXA"/>
    <property type="match status" value="1"/>
</dbReference>
<name>A0A841KN43_9FIRM</name>
<evidence type="ECO:0000256" key="13">
    <source>
        <dbReference type="ARBA" id="ARBA00023136"/>
    </source>
</evidence>
<dbReference type="SMART" id="SM00387">
    <property type="entry name" value="HATPase_c"/>
    <property type="match status" value="1"/>
</dbReference>